<accession>A0A2X2BS89</accession>
<dbReference type="SUPFAM" id="SSF53271">
    <property type="entry name" value="PRTase-like"/>
    <property type="match status" value="1"/>
</dbReference>
<proteinExistence type="predicted"/>
<dbReference type="InterPro" id="IPR000836">
    <property type="entry name" value="PRTase_dom"/>
</dbReference>
<evidence type="ECO:0000313" key="4">
    <source>
        <dbReference type="Proteomes" id="UP000251485"/>
    </source>
</evidence>
<reference evidence="3 4" key="1">
    <citation type="submission" date="2018-06" db="EMBL/GenBank/DDBJ databases">
        <authorList>
            <consortium name="Pathogen Informatics"/>
            <person name="Doyle S."/>
        </authorList>
    </citation>
    <scope>NUCLEOTIDE SEQUENCE [LARGE SCALE GENOMIC DNA]</scope>
    <source>
        <strain evidence="3 4">NCTC10975</strain>
    </source>
</reference>
<gene>
    <name evidence="3" type="ORF">NCTC10975_02839</name>
</gene>
<name>A0A2X2BS89_PROMI</name>
<dbReference type="InterPro" id="IPR022537">
    <property type="entry name" value="TRSP_dom"/>
</dbReference>
<dbReference type="RefSeq" id="WP_004249443.1">
    <property type="nucleotide sequence ID" value="NZ_CAXOHV010000008.1"/>
</dbReference>
<dbReference type="Proteomes" id="UP000251485">
    <property type="component" value="Unassembled WGS sequence"/>
</dbReference>
<evidence type="ECO:0000259" key="1">
    <source>
        <dbReference type="Pfam" id="PF12500"/>
    </source>
</evidence>
<dbReference type="InterPro" id="IPR041688">
    <property type="entry name" value="PRTase_2"/>
</dbReference>
<dbReference type="Pfam" id="PF12500">
    <property type="entry name" value="TRSP"/>
    <property type="match status" value="1"/>
</dbReference>
<dbReference type="EMBL" id="UAUE01000023">
    <property type="protein sequence ID" value="SPY97731.1"/>
    <property type="molecule type" value="Genomic_DNA"/>
</dbReference>
<feature type="domain" description="Orotate phosphoribosyltransferase-like" evidence="2">
    <location>
        <begin position="33"/>
        <end position="221"/>
    </location>
</feature>
<evidence type="ECO:0000313" key="3">
    <source>
        <dbReference type="EMBL" id="SPY97731.1"/>
    </source>
</evidence>
<sequence>MNSLIGSSVYRRQLTCGTLSVTPNCSLEHLDELFDIAERRNPKRAFLFVSKVLGRHIPVSPKKMRETYQQMAKQFPQSLEGPILFIGMAETAVGLGAGIFDEVRDRYPQALYLTSTRHPIADSELFCKFKENHSHATDHLLYLPHNLEQRQWILQAKTIVLIDDEATTGNTFLNLLSALREEGKLTQIKQIIAVTLTDWSGDALQKRSPLPITTFSLVQGKWQWQANPDAPLPVMPNVNITASGQVAITGKQSWGRLGMTTPANDLGLFIHVSEGEKILVLGSGEFVWEPFLLAERLEKQGAIVKYSSTTRSPIATNFAIQSAITFTDNYGLGIPNFVYNVAHQQFDRILLCCETPAESIDSQLIKALYKVAPIVEVISYD</sequence>
<feature type="domain" description="TRSP" evidence="1">
    <location>
        <begin position="273"/>
        <end position="366"/>
    </location>
</feature>
<dbReference type="PIRSF" id="PIRSF020967">
    <property type="entry name" value="UCP020967"/>
    <property type="match status" value="1"/>
</dbReference>
<dbReference type="CDD" id="cd06223">
    <property type="entry name" value="PRTases_typeI"/>
    <property type="match status" value="1"/>
</dbReference>
<dbReference type="AlphaFoldDB" id="A0A2X2BS89"/>
<dbReference type="Pfam" id="PF15609">
    <property type="entry name" value="PRTase_2"/>
    <property type="match status" value="1"/>
</dbReference>
<dbReference type="Gene3D" id="3.40.50.2020">
    <property type="match status" value="1"/>
</dbReference>
<dbReference type="InterPro" id="IPR029057">
    <property type="entry name" value="PRTase-like"/>
</dbReference>
<evidence type="ECO:0000259" key="2">
    <source>
        <dbReference type="Pfam" id="PF15609"/>
    </source>
</evidence>
<protein>
    <submittedName>
        <fullName evidence="3">Protein of uncharacterized function (DUF3706)</fullName>
    </submittedName>
</protein>
<dbReference type="InterPro" id="IPR011214">
    <property type="entry name" value="UCP020967"/>
</dbReference>
<organism evidence="3 4">
    <name type="scientific">Proteus mirabilis</name>
    <dbReference type="NCBI Taxonomy" id="584"/>
    <lineage>
        <taxon>Bacteria</taxon>
        <taxon>Pseudomonadati</taxon>
        <taxon>Pseudomonadota</taxon>
        <taxon>Gammaproteobacteria</taxon>
        <taxon>Enterobacterales</taxon>
        <taxon>Morganellaceae</taxon>
        <taxon>Proteus</taxon>
    </lineage>
</organism>